<comment type="caution">
    <text evidence="2">The sequence shown here is derived from an EMBL/GenBank/DDBJ whole genome shotgun (WGS) entry which is preliminary data.</text>
</comment>
<protein>
    <submittedName>
        <fullName evidence="2">Uncharacterized protein</fullName>
    </submittedName>
</protein>
<name>A0A4Y1ZRV2_ARAVE</name>
<dbReference type="EMBL" id="BGPR01077128">
    <property type="protein sequence ID" value="GBL64204.1"/>
    <property type="molecule type" value="Genomic_DNA"/>
</dbReference>
<proteinExistence type="predicted"/>
<dbReference type="Proteomes" id="UP000499080">
    <property type="component" value="Unassembled WGS sequence"/>
</dbReference>
<evidence type="ECO:0000313" key="3">
    <source>
        <dbReference type="Proteomes" id="UP000499080"/>
    </source>
</evidence>
<dbReference type="EMBL" id="BGPR01077127">
    <property type="protein sequence ID" value="GBL64197.1"/>
    <property type="molecule type" value="Genomic_DNA"/>
</dbReference>
<sequence length="91" mass="10580">MRSATNCLSPSDWLLEVFLIFQQAKHEMRTIFSRVSCRTAPYSSYIGVLSDFHLRCCLYAPKGRDGLLARSWPRGRSSRFETQFHLRSVVH</sequence>
<evidence type="ECO:0000313" key="2">
    <source>
        <dbReference type="EMBL" id="GBL64204.1"/>
    </source>
</evidence>
<evidence type="ECO:0000313" key="1">
    <source>
        <dbReference type="EMBL" id="GBL64197.1"/>
    </source>
</evidence>
<dbReference type="AlphaFoldDB" id="A0A4Y1ZRV2"/>
<reference evidence="2 3" key="1">
    <citation type="journal article" date="2019" name="Sci. Rep.">
        <title>Orb-weaving spider Araneus ventricosus genome elucidates the spidroin gene catalogue.</title>
        <authorList>
            <person name="Kono N."/>
            <person name="Nakamura H."/>
            <person name="Ohtoshi R."/>
            <person name="Moran D.A.P."/>
            <person name="Shinohara A."/>
            <person name="Yoshida Y."/>
            <person name="Fujiwara M."/>
            <person name="Mori M."/>
            <person name="Tomita M."/>
            <person name="Arakawa K."/>
        </authorList>
    </citation>
    <scope>NUCLEOTIDE SEQUENCE [LARGE SCALE GENOMIC DNA]</scope>
</reference>
<keyword evidence="3" id="KW-1185">Reference proteome</keyword>
<accession>A0A4Y1ZRV2</accession>
<gene>
    <name evidence="1" type="ORF">AVEN_258272_1</name>
    <name evidence="2" type="ORF">AVEN_261189_1</name>
</gene>
<organism evidence="2 3">
    <name type="scientific">Araneus ventricosus</name>
    <name type="common">Orbweaver spider</name>
    <name type="synonym">Epeira ventricosa</name>
    <dbReference type="NCBI Taxonomy" id="182803"/>
    <lineage>
        <taxon>Eukaryota</taxon>
        <taxon>Metazoa</taxon>
        <taxon>Ecdysozoa</taxon>
        <taxon>Arthropoda</taxon>
        <taxon>Chelicerata</taxon>
        <taxon>Arachnida</taxon>
        <taxon>Araneae</taxon>
        <taxon>Araneomorphae</taxon>
        <taxon>Entelegynae</taxon>
        <taxon>Araneoidea</taxon>
        <taxon>Araneidae</taxon>
        <taxon>Araneus</taxon>
    </lineage>
</organism>